<sequence length="366" mass="39452">MKTTFINACLLALVSGSCAQAQTVPTIRIPQSSVPFLTYVPDARSAGMGATGVASTPDANASYWNVSKLAFIEQDFGASVSYVPWLSNLVDDMWLGYASAYYKLPKGQAITASFGYFNDGDLVMSGSPRSDFSVSAGYARQLGRNFSMGITLKYISSELAGYGYITPGVYKTGKTVAADISAFYKKEVFSETNGRSLGYTVGAVLSNFGDKISYGSAFGDGYLPTTFKLGGGLSFAPNDRNRISFVLDASKLLVPYSPNPVNVNSQPFLTSIYKSFSDAPGGLSEELQEVTISVGAEYLYKSRFALRGGYFGENKNKGDRKFFTAGAGVRFLKHYSADASYDIPLKKDSPFKGTKRITISMDLAKN</sequence>
<keyword evidence="1" id="KW-0732">Signal</keyword>
<feature type="domain" description="Type IX secretion system protein PorV" evidence="2">
    <location>
        <begin position="31"/>
        <end position="257"/>
    </location>
</feature>
<evidence type="ECO:0000313" key="3">
    <source>
        <dbReference type="EMBL" id="TDE17224.1"/>
    </source>
</evidence>
<dbReference type="NCBIfam" id="NF033709">
    <property type="entry name" value="PorV_fam"/>
    <property type="match status" value="1"/>
</dbReference>
<evidence type="ECO:0000259" key="2">
    <source>
        <dbReference type="Pfam" id="PF19572"/>
    </source>
</evidence>
<keyword evidence="4" id="KW-1185">Reference proteome</keyword>
<reference evidence="3 4" key="1">
    <citation type="submission" date="2019-03" db="EMBL/GenBank/DDBJ databases">
        <title>Dyadobacter AR-3-6 sp. nov., isolated from arctic soil.</title>
        <authorList>
            <person name="Chaudhary D.K."/>
        </authorList>
    </citation>
    <scope>NUCLEOTIDE SEQUENCE [LARGE SCALE GENOMIC DNA]</scope>
    <source>
        <strain evidence="3 4">AR-3-6</strain>
    </source>
</reference>
<dbReference type="NCBIfam" id="NF033710">
    <property type="entry name" value="T9SS_OM_PorV"/>
    <property type="match status" value="1"/>
</dbReference>
<feature type="signal peptide" evidence="1">
    <location>
        <begin position="1"/>
        <end position="21"/>
    </location>
</feature>
<dbReference type="EMBL" id="SMFL01000002">
    <property type="protein sequence ID" value="TDE17224.1"/>
    <property type="molecule type" value="Genomic_DNA"/>
</dbReference>
<comment type="caution">
    <text evidence="3">The sequence shown here is derived from an EMBL/GenBank/DDBJ whole genome shotgun (WGS) entry which is preliminary data.</text>
</comment>
<dbReference type="Pfam" id="PF19572">
    <property type="entry name" value="PorV"/>
    <property type="match status" value="1"/>
</dbReference>
<dbReference type="OrthoDB" id="9758448at2"/>
<dbReference type="Gene3D" id="2.40.160.60">
    <property type="entry name" value="Outer membrane protein transport protein (OMPP1/FadL/TodX)"/>
    <property type="match status" value="1"/>
</dbReference>
<evidence type="ECO:0000256" key="1">
    <source>
        <dbReference type="SAM" id="SignalP"/>
    </source>
</evidence>
<dbReference type="PROSITE" id="PS51257">
    <property type="entry name" value="PROKAR_LIPOPROTEIN"/>
    <property type="match status" value="1"/>
</dbReference>
<dbReference type="Proteomes" id="UP000294850">
    <property type="component" value="Unassembled WGS sequence"/>
</dbReference>
<organism evidence="3 4">
    <name type="scientific">Dyadobacter psychrotolerans</name>
    <dbReference type="NCBI Taxonomy" id="2541721"/>
    <lineage>
        <taxon>Bacteria</taxon>
        <taxon>Pseudomonadati</taxon>
        <taxon>Bacteroidota</taxon>
        <taxon>Cytophagia</taxon>
        <taxon>Cytophagales</taxon>
        <taxon>Spirosomataceae</taxon>
        <taxon>Dyadobacter</taxon>
    </lineage>
</organism>
<dbReference type="RefSeq" id="WP_131956988.1">
    <property type="nucleotide sequence ID" value="NZ_SMFL01000002.1"/>
</dbReference>
<gene>
    <name evidence="3" type="primary">porV</name>
    <name evidence="3" type="ORF">E0F88_04815</name>
</gene>
<evidence type="ECO:0000313" key="4">
    <source>
        <dbReference type="Proteomes" id="UP000294850"/>
    </source>
</evidence>
<protein>
    <submittedName>
        <fullName evidence="3">Type IX secretion system outer membrane channel protein PorV</fullName>
    </submittedName>
</protein>
<name>A0A4R5DX54_9BACT</name>
<dbReference type="InterPro" id="IPR045741">
    <property type="entry name" value="PorV"/>
</dbReference>
<dbReference type="AlphaFoldDB" id="A0A4R5DX54"/>
<proteinExistence type="predicted"/>
<feature type="chain" id="PRO_5020374824" evidence="1">
    <location>
        <begin position="22"/>
        <end position="366"/>
    </location>
</feature>
<dbReference type="InterPro" id="IPR047799">
    <property type="entry name" value="T9SS_OM_PorV"/>
</dbReference>
<accession>A0A4R5DX54</accession>